<keyword evidence="7" id="KW-1185">Reference proteome</keyword>
<name>A0A1I3WDE8_9ACTN</name>
<dbReference type="Pfam" id="PF00753">
    <property type="entry name" value="Lactamase_B"/>
    <property type="match status" value="1"/>
</dbReference>
<dbReference type="Gene3D" id="3.60.15.10">
    <property type="entry name" value="Ribonuclease Z/Hydroxyacylglutathione hydrolase-like"/>
    <property type="match status" value="1"/>
</dbReference>
<dbReference type="GO" id="GO:0046872">
    <property type="term" value="F:metal ion binding"/>
    <property type="evidence" value="ECO:0007669"/>
    <property type="project" value="UniProtKB-KW"/>
</dbReference>
<evidence type="ECO:0000256" key="4">
    <source>
        <dbReference type="ARBA" id="ARBA00022833"/>
    </source>
</evidence>
<dbReference type="GO" id="GO:0016787">
    <property type="term" value="F:hydrolase activity"/>
    <property type="evidence" value="ECO:0007669"/>
    <property type="project" value="UniProtKB-KW"/>
</dbReference>
<evidence type="ECO:0000259" key="5">
    <source>
        <dbReference type="SMART" id="SM00849"/>
    </source>
</evidence>
<comment type="similarity">
    <text evidence="1">Belongs to the metallo-beta-lactamase superfamily.</text>
</comment>
<evidence type="ECO:0000256" key="3">
    <source>
        <dbReference type="ARBA" id="ARBA00022801"/>
    </source>
</evidence>
<dbReference type="Proteomes" id="UP000199111">
    <property type="component" value="Unassembled WGS sequence"/>
</dbReference>
<evidence type="ECO:0000256" key="2">
    <source>
        <dbReference type="ARBA" id="ARBA00022723"/>
    </source>
</evidence>
<dbReference type="InterPro" id="IPR051013">
    <property type="entry name" value="MBL_superfamily_lactonases"/>
</dbReference>
<dbReference type="SMART" id="SM00849">
    <property type="entry name" value="Lactamase_B"/>
    <property type="match status" value="1"/>
</dbReference>
<dbReference type="InterPro" id="IPR001279">
    <property type="entry name" value="Metallo-B-lactamas"/>
</dbReference>
<evidence type="ECO:0000313" key="6">
    <source>
        <dbReference type="EMBL" id="SFK04491.1"/>
    </source>
</evidence>
<dbReference type="SUPFAM" id="SSF56281">
    <property type="entry name" value="Metallo-hydrolase/oxidoreductase"/>
    <property type="match status" value="1"/>
</dbReference>
<evidence type="ECO:0000313" key="7">
    <source>
        <dbReference type="Proteomes" id="UP000199111"/>
    </source>
</evidence>
<evidence type="ECO:0000256" key="1">
    <source>
        <dbReference type="ARBA" id="ARBA00007749"/>
    </source>
</evidence>
<proteinExistence type="inferred from homology"/>
<dbReference type="EMBL" id="FOQY01000016">
    <property type="protein sequence ID" value="SFK04491.1"/>
    <property type="molecule type" value="Genomic_DNA"/>
</dbReference>
<keyword evidence="4" id="KW-0862">Zinc</keyword>
<dbReference type="RefSeq" id="WP_245789586.1">
    <property type="nucleotide sequence ID" value="NZ_FOQY01000016.1"/>
</dbReference>
<gene>
    <name evidence="6" type="ORF">SAMN05216275_11629</name>
</gene>
<dbReference type="GeneID" id="96300296"/>
<sequence>MPHQSITVAGVDVFPLCDAVGPMGASIRRPLPEMFPGGCHGESDEWILHFHCYLLRDAAGRTVLVDTGIGPEDSPAASWAPVPGVLGAELARVGVSPEEVDAVVITHLHSDHASGAVIGGTPVFANARHVFQRAEIDAAAEDVLGNVVRPLGERVQVVDGQADVLPGIRVFHTPGHTPGHQVVQVGDLVLTGDVVLHPAQLADPKVPYLYDDDPELATATRMELLERVRAARGMIATAHFAEPFTVLSPA</sequence>
<accession>A0A1I3WDE8</accession>
<dbReference type="InterPro" id="IPR036866">
    <property type="entry name" value="RibonucZ/Hydroxyglut_hydro"/>
</dbReference>
<dbReference type="PANTHER" id="PTHR42978:SF6">
    <property type="entry name" value="QUORUM-QUENCHING LACTONASE YTNP-RELATED"/>
    <property type="match status" value="1"/>
</dbReference>
<keyword evidence="2" id="KW-0479">Metal-binding</keyword>
<keyword evidence="3" id="KW-0378">Hydrolase</keyword>
<dbReference type="PANTHER" id="PTHR42978">
    <property type="entry name" value="QUORUM-QUENCHING LACTONASE YTNP-RELATED-RELATED"/>
    <property type="match status" value="1"/>
</dbReference>
<feature type="domain" description="Metallo-beta-lactamase" evidence="5">
    <location>
        <begin position="49"/>
        <end position="239"/>
    </location>
</feature>
<organism evidence="6 7">
    <name type="scientific">Streptosporangium canum</name>
    <dbReference type="NCBI Taxonomy" id="324952"/>
    <lineage>
        <taxon>Bacteria</taxon>
        <taxon>Bacillati</taxon>
        <taxon>Actinomycetota</taxon>
        <taxon>Actinomycetes</taxon>
        <taxon>Streptosporangiales</taxon>
        <taxon>Streptosporangiaceae</taxon>
        <taxon>Streptosporangium</taxon>
    </lineage>
</organism>
<dbReference type="AlphaFoldDB" id="A0A1I3WDE8"/>
<protein>
    <submittedName>
        <fullName evidence="6">Metallo-beta-lactamase superfamily protein</fullName>
    </submittedName>
</protein>
<reference evidence="7" key="1">
    <citation type="submission" date="2016-10" db="EMBL/GenBank/DDBJ databases">
        <authorList>
            <person name="Varghese N."/>
            <person name="Submissions S."/>
        </authorList>
    </citation>
    <scope>NUCLEOTIDE SEQUENCE [LARGE SCALE GENOMIC DNA]</scope>
    <source>
        <strain evidence="7">CGMCC 4.2126</strain>
    </source>
</reference>